<dbReference type="PANTHER" id="PTHR22803">
    <property type="entry name" value="MANNOSE, PHOSPHOLIPASE, LECTIN RECEPTOR RELATED"/>
    <property type="match status" value="1"/>
</dbReference>
<keyword evidence="3" id="KW-1185">Reference proteome</keyword>
<evidence type="ECO:0000256" key="1">
    <source>
        <dbReference type="SAM" id="SignalP"/>
    </source>
</evidence>
<sequence>MTRCSSIIYLLAVLASGLCDLYIANECNEKYCLEKPFKLPDTMVHGNKTYYFNKLSKLNWFNAALACKRYNMQLVTLDSYSEFQNVKDLIIESVGLNGNMHIWVGGTDLAEEGRFTWINGKAFELALNWAPTQPDNAKKIEHCLEIGYHSYGIKFNDLPCNTLAAFICESERVCGNAV</sequence>
<dbReference type="InterPro" id="IPR016186">
    <property type="entry name" value="C-type_lectin-like/link_sf"/>
</dbReference>
<gene>
    <name evidence="4" type="primary">LOC108567833</name>
</gene>
<name>A0ABM1NB16_NICVS</name>
<proteinExistence type="predicted"/>
<dbReference type="InterPro" id="IPR016187">
    <property type="entry name" value="CTDL_fold"/>
</dbReference>
<evidence type="ECO:0000313" key="4">
    <source>
        <dbReference type="RefSeq" id="XP_017784016.1"/>
    </source>
</evidence>
<accession>A0ABM1NB16</accession>
<feature type="domain" description="C-type lectin" evidence="2">
    <location>
        <begin position="45"/>
        <end position="169"/>
    </location>
</feature>
<organism evidence="3 4">
    <name type="scientific">Nicrophorus vespilloides</name>
    <name type="common">Boreal carrion beetle</name>
    <dbReference type="NCBI Taxonomy" id="110193"/>
    <lineage>
        <taxon>Eukaryota</taxon>
        <taxon>Metazoa</taxon>
        <taxon>Ecdysozoa</taxon>
        <taxon>Arthropoda</taxon>
        <taxon>Hexapoda</taxon>
        <taxon>Insecta</taxon>
        <taxon>Pterygota</taxon>
        <taxon>Neoptera</taxon>
        <taxon>Endopterygota</taxon>
        <taxon>Coleoptera</taxon>
        <taxon>Polyphaga</taxon>
        <taxon>Staphyliniformia</taxon>
        <taxon>Silphidae</taxon>
        <taxon>Nicrophorinae</taxon>
        <taxon>Nicrophorus</taxon>
    </lineage>
</organism>
<dbReference type="Proteomes" id="UP000695000">
    <property type="component" value="Unplaced"/>
</dbReference>
<dbReference type="PROSITE" id="PS50041">
    <property type="entry name" value="C_TYPE_LECTIN_2"/>
    <property type="match status" value="1"/>
</dbReference>
<reference evidence="4" key="1">
    <citation type="submission" date="2025-08" db="UniProtKB">
        <authorList>
            <consortium name="RefSeq"/>
        </authorList>
    </citation>
    <scope>IDENTIFICATION</scope>
    <source>
        <tissue evidence="4">Whole Larva</tissue>
    </source>
</reference>
<protein>
    <submittedName>
        <fullName evidence="4">C-type lectin 37Da-like</fullName>
    </submittedName>
</protein>
<dbReference type="SUPFAM" id="SSF56436">
    <property type="entry name" value="C-type lectin-like"/>
    <property type="match status" value="1"/>
</dbReference>
<dbReference type="CDD" id="cd00037">
    <property type="entry name" value="CLECT"/>
    <property type="match status" value="1"/>
</dbReference>
<evidence type="ECO:0000313" key="3">
    <source>
        <dbReference type="Proteomes" id="UP000695000"/>
    </source>
</evidence>
<dbReference type="SMART" id="SM00034">
    <property type="entry name" value="CLECT"/>
    <property type="match status" value="1"/>
</dbReference>
<dbReference type="GeneID" id="108567833"/>
<dbReference type="Pfam" id="PF00059">
    <property type="entry name" value="Lectin_C"/>
    <property type="match status" value="1"/>
</dbReference>
<keyword evidence="1" id="KW-0732">Signal</keyword>
<feature type="chain" id="PRO_5047513313" evidence="1">
    <location>
        <begin position="20"/>
        <end position="178"/>
    </location>
</feature>
<dbReference type="RefSeq" id="XP_017784016.1">
    <property type="nucleotide sequence ID" value="XM_017928527.1"/>
</dbReference>
<feature type="signal peptide" evidence="1">
    <location>
        <begin position="1"/>
        <end position="19"/>
    </location>
</feature>
<dbReference type="InterPro" id="IPR001304">
    <property type="entry name" value="C-type_lectin-like"/>
</dbReference>
<evidence type="ECO:0000259" key="2">
    <source>
        <dbReference type="PROSITE" id="PS50041"/>
    </source>
</evidence>
<dbReference type="InterPro" id="IPR050111">
    <property type="entry name" value="C-type_lectin/snaclec_domain"/>
</dbReference>
<dbReference type="Gene3D" id="3.10.100.10">
    <property type="entry name" value="Mannose-Binding Protein A, subunit A"/>
    <property type="match status" value="1"/>
</dbReference>